<evidence type="ECO:0000256" key="9">
    <source>
        <dbReference type="ARBA" id="ARBA00022853"/>
    </source>
</evidence>
<evidence type="ECO:0000256" key="7">
    <source>
        <dbReference type="ARBA" id="ARBA00022679"/>
    </source>
</evidence>
<dbReference type="GO" id="GO:0046015">
    <property type="term" value="P:regulation of transcription by glucose"/>
    <property type="evidence" value="ECO:0007669"/>
    <property type="project" value="TreeGrafter"/>
</dbReference>
<feature type="compositionally biased region" description="Polar residues" evidence="14">
    <location>
        <begin position="14"/>
        <end position="23"/>
    </location>
</feature>
<dbReference type="GO" id="GO:0005730">
    <property type="term" value="C:nucleolus"/>
    <property type="evidence" value="ECO:0007669"/>
    <property type="project" value="UniProtKB-SubCell"/>
</dbReference>
<evidence type="ECO:0000256" key="3">
    <source>
        <dbReference type="ARBA" id="ARBA00020203"/>
    </source>
</evidence>
<sequence length="354" mass="40772">MSKKRKGKNEQKQMSKPKQTNLKGVNKHEKTKFKHTAKQSKIKNKQNIKNNVLSNSKSKQNIKDNVMSKSKNKNNIKGNAASKANSKQNIKDVKITKKDKLLKRLNVNRLSSMLQEKEKTTDEMKKKKVPEAPLSLRERMMAKLKASRFRYLNEQLYNSESSQSKKYFEEDPDAFYAYHEGYKQQVDRWPMNPLDVIIESIKKMPKEHVIADFGCGEAKLADSVPQTVHSFDLVAVNDKVKACDMANTPLLTGRVNVAVFCLSLMGTNLGDYLLEANRVLAKDGILKIAEVESRFEKIDDFVKLMTSYGFVNTWKDLSNNIFYFMDFKKTKDVLKKDVKKLPALTLRPCLYKKR</sequence>
<evidence type="ECO:0000313" key="15">
    <source>
        <dbReference type="EMBL" id="OXU31373.1"/>
    </source>
</evidence>
<dbReference type="GO" id="GO:0005677">
    <property type="term" value="C:chromatin silencing complex"/>
    <property type="evidence" value="ECO:0007669"/>
    <property type="project" value="TreeGrafter"/>
</dbReference>
<dbReference type="AlphaFoldDB" id="A0A232FLB3"/>
<dbReference type="EMBL" id="NNAY01000065">
    <property type="protein sequence ID" value="OXU31373.1"/>
    <property type="molecule type" value="Genomic_DNA"/>
</dbReference>
<dbReference type="EC" id="2.1.1.-" evidence="13"/>
<evidence type="ECO:0000256" key="11">
    <source>
        <dbReference type="ARBA" id="ARBA00023163"/>
    </source>
</evidence>
<keyword evidence="11" id="KW-0804">Transcription</keyword>
<evidence type="ECO:0000256" key="8">
    <source>
        <dbReference type="ARBA" id="ARBA00022691"/>
    </source>
</evidence>
<comment type="caution">
    <text evidence="15">The sequence shown here is derived from an EMBL/GenBank/DDBJ whole genome shotgun (WGS) entry which is preliminary data.</text>
</comment>
<dbReference type="GO" id="GO:0006364">
    <property type="term" value="P:rRNA processing"/>
    <property type="evidence" value="ECO:0007669"/>
    <property type="project" value="UniProtKB-UniRule"/>
</dbReference>
<dbReference type="PANTHER" id="PTHR12787:SF0">
    <property type="entry name" value="RIBOSOMAL RNA-PROCESSING PROTEIN 8"/>
    <property type="match status" value="1"/>
</dbReference>
<dbReference type="GO" id="GO:0033553">
    <property type="term" value="C:rDNA heterochromatin"/>
    <property type="evidence" value="ECO:0007669"/>
    <property type="project" value="TreeGrafter"/>
</dbReference>
<evidence type="ECO:0000256" key="10">
    <source>
        <dbReference type="ARBA" id="ARBA00023015"/>
    </source>
</evidence>
<dbReference type="SUPFAM" id="SSF53335">
    <property type="entry name" value="S-adenosyl-L-methionine-dependent methyltransferases"/>
    <property type="match status" value="1"/>
</dbReference>
<evidence type="ECO:0000256" key="4">
    <source>
        <dbReference type="ARBA" id="ARBA00022491"/>
    </source>
</evidence>
<comment type="similarity">
    <text evidence="2 13">Belongs to the methyltransferase superfamily. RRP8 family.</text>
</comment>
<keyword evidence="16" id="KW-1185">Reference proteome</keyword>
<dbReference type="Pfam" id="PF05148">
    <property type="entry name" value="Methyltransf_8"/>
    <property type="match status" value="1"/>
</dbReference>
<dbReference type="InterPro" id="IPR007823">
    <property type="entry name" value="RRP8"/>
</dbReference>
<keyword evidence="4" id="KW-0678">Repressor</keyword>
<keyword evidence="12 13" id="KW-0539">Nucleus</keyword>
<comment type="subcellular location">
    <subcellularLocation>
        <location evidence="1 13">Nucleus</location>
        <location evidence="1 13">Nucleolus</location>
    </subcellularLocation>
</comment>
<keyword evidence="5 13" id="KW-0698">rRNA processing</keyword>
<comment type="function">
    <text evidence="13">Probable methyltransferase required to silence rDNA.</text>
</comment>
<dbReference type="Gene3D" id="1.10.10.2150">
    <property type="entry name" value="Ribosomal RNA-processing protein 8, N-terminal domain"/>
    <property type="match status" value="1"/>
</dbReference>
<dbReference type="InterPro" id="IPR042036">
    <property type="entry name" value="RRP8_N"/>
</dbReference>
<dbReference type="STRING" id="543379.A0A232FLB3"/>
<keyword evidence="7 13" id="KW-0808">Transferase</keyword>
<keyword evidence="6 13" id="KW-0489">Methyltransferase</keyword>
<keyword evidence="9" id="KW-0156">Chromatin regulator</keyword>
<feature type="region of interest" description="Disordered" evidence="14">
    <location>
        <begin position="1"/>
        <end position="91"/>
    </location>
</feature>
<proteinExistence type="inferred from homology"/>
<evidence type="ECO:0000256" key="2">
    <source>
        <dbReference type="ARBA" id="ARBA00006301"/>
    </source>
</evidence>
<dbReference type="GO" id="GO:0008168">
    <property type="term" value="F:methyltransferase activity"/>
    <property type="evidence" value="ECO:0007669"/>
    <property type="project" value="UniProtKB-KW"/>
</dbReference>
<dbReference type="InterPro" id="IPR029063">
    <property type="entry name" value="SAM-dependent_MTases_sf"/>
</dbReference>
<evidence type="ECO:0000256" key="5">
    <source>
        <dbReference type="ARBA" id="ARBA00022552"/>
    </source>
</evidence>
<evidence type="ECO:0000313" key="16">
    <source>
        <dbReference type="Proteomes" id="UP000215335"/>
    </source>
</evidence>
<dbReference type="GO" id="GO:0000183">
    <property type="term" value="P:rDNA heterochromatin formation"/>
    <property type="evidence" value="ECO:0007669"/>
    <property type="project" value="TreeGrafter"/>
</dbReference>
<evidence type="ECO:0000256" key="1">
    <source>
        <dbReference type="ARBA" id="ARBA00004604"/>
    </source>
</evidence>
<dbReference type="Proteomes" id="UP000215335">
    <property type="component" value="Unassembled WGS sequence"/>
</dbReference>
<feature type="compositionally biased region" description="Low complexity" evidence="14">
    <location>
        <begin position="73"/>
        <end position="88"/>
    </location>
</feature>
<evidence type="ECO:0000256" key="6">
    <source>
        <dbReference type="ARBA" id="ARBA00022603"/>
    </source>
</evidence>
<evidence type="ECO:0000256" key="14">
    <source>
        <dbReference type="SAM" id="MobiDB-lite"/>
    </source>
</evidence>
<accession>A0A232FLB3</accession>
<dbReference type="FunFam" id="1.10.10.2150:FF:000001">
    <property type="entry name" value="Ribosomal RNA-processing protein 8"/>
    <property type="match status" value="1"/>
</dbReference>
<protein>
    <recommendedName>
        <fullName evidence="3 13">Ribosomal RNA-processing protein 8</fullName>
        <ecNumber evidence="13">2.1.1.-</ecNumber>
    </recommendedName>
</protein>
<dbReference type="PANTHER" id="PTHR12787">
    <property type="entry name" value="RIBOSOMAL RNA-PROCESSING PROTEIN 8"/>
    <property type="match status" value="1"/>
</dbReference>
<name>A0A232FLB3_9HYME</name>
<dbReference type="OrthoDB" id="10258825at2759"/>
<keyword evidence="10" id="KW-0805">Transcription regulation</keyword>
<dbReference type="Gene3D" id="3.40.50.150">
    <property type="entry name" value="Vaccinia Virus protein VP39"/>
    <property type="match status" value="1"/>
</dbReference>
<keyword evidence="8 13" id="KW-0949">S-adenosyl-L-methionine</keyword>
<evidence type="ECO:0000256" key="12">
    <source>
        <dbReference type="ARBA" id="ARBA00023242"/>
    </source>
</evidence>
<evidence type="ECO:0000256" key="13">
    <source>
        <dbReference type="RuleBase" id="RU365074"/>
    </source>
</evidence>
<gene>
    <name evidence="15" type="ORF">TSAR_014946</name>
</gene>
<reference evidence="15 16" key="1">
    <citation type="journal article" date="2017" name="Curr. Biol.">
        <title>The Evolution of Venom by Co-option of Single-Copy Genes.</title>
        <authorList>
            <person name="Martinson E.O."/>
            <person name="Mrinalini"/>
            <person name="Kelkar Y.D."/>
            <person name="Chang C.H."/>
            <person name="Werren J.H."/>
        </authorList>
    </citation>
    <scope>NUCLEOTIDE SEQUENCE [LARGE SCALE GENOMIC DNA]</scope>
    <source>
        <strain evidence="15 16">Alberta</strain>
        <tissue evidence="15">Whole body</tissue>
    </source>
</reference>
<dbReference type="GO" id="GO:0032259">
    <property type="term" value="P:methylation"/>
    <property type="evidence" value="ECO:0007669"/>
    <property type="project" value="UniProtKB-KW"/>
</dbReference>
<dbReference type="FunFam" id="3.40.50.150:FF:000068">
    <property type="entry name" value="Ribosomal RNA-processing protein 8"/>
    <property type="match status" value="1"/>
</dbReference>
<feature type="compositionally biased region" description="Basic residues" evidence="14">
    <location>
        <begin position="29"/>
        <end position="46"/>
    </location>
</feature>
<organism evidence="15 16">
    <name type="scientific">Trichomalopsis sarcophagae</name>
    <dbReference type="NCBI Taxonomy" id="543379"/>
    <lineage>
        <taxon>Eukaryota</taxon>
        <taxon>Metazoa</taxon>
        <taxon>Ecdysozoa</taxon>
        <taxon>Arthropoda</taxon>
        <taxon>Hexapoda</taxon>
        <taxon>Insecta</taxon>
        <taxon>Pterygota</taxon>
        <taxon>Neoptera</taxon>
        <taxon>Endopterygota</taxon>
        <taxon>Hymenoptera</taxon>
        <taxon>Apocrita</taxon>
        <taxon>Proctotrupomorpha</taxon>
        <taxon>Chalcidoidea</taxon>
        <taxon>Pteromalidae</taxon>
        <taxon>Pteromalinae</taxon>
        <taxon>Trichomalopsis</taxon>
    </lineage>
</organism>
<dbReference type="GO" id="GO:0042149">
    <property type="term" value="P:cellular response to glucose starvation"/>
    <property type="evidence" value="ECO:0007669"/>
    <property type="project" value="TreeGrafter"/>
</dbReference>